<keyword evidence="3" id="KW-0689">Ribosomal protein</keyword>
<feature type="domain" description="N-acetyltransferase" evidence="2">
    <location>
        <begin position="14"/>
        <end position="180"/>
    </location>
</feature>
<evidence type="ECO:0000313" key="4">
    <source>
        <dbReference type="Proteomes" id="UP000637720"/>
    </source>
</evidence>
<feature type="region of interest" description="Disordered" evidence="1">
    <location>
        <begin position="191"/>
        <end position="210"/>
    </location>
</feature>
<dbReference type="InterPro" id="IPR051531">
    <property type="entry name" value="N-acetyltransferase"/>
</dbReference>
<comment type="caution">
    <text evidence="3">The sequence shown here is derived from an EMBL/GenBank/DDBJ whole genome shotgun (WGS) entry which is preliminary data.</text>
</comment>
<dbReference type="InterPro" id="IPR016181">
    <property type="entry name" value="Acyl_CoA_acyltransferase"/>
</dbReference>
<dbReference type="PROSITE" id="PS51186">
    <property type="entry name" value="GNAT"/>
    <property type="match status" value="1"/>
</dbReference>
<protein>
    <submittedName>
        <fullName evidence="3">30S ribosomal protein S5 alanine N-acetyltransferase</fullName>
    </submittedName>
</protein>
<reference evidence="3" key="2">
    <citation type="submission" date="2020-09" db="EMBL/GenBank/DDBJ databases">
        <authorList>
            <person name="Sun Q."/>
            <person name="Ohkuma M."/>
        </authorList>
    </citation>
    <scope>NUCLEOTIDE SEQUENCE</scope>
    <source>
        <strain evidence="3">JCM 14719</strain>
    </source>
</reference>
<dbReference type="InterPro" id="IPR000182">
    <property type="entry name" value="GNAT_dom"/>
</dbReference>
<dbReference type="SUPFAM" id="SSF55729">
    <property type="entry name" value="Acyl-CoA N-acyltransferases (Nat)"/>
    <property type="match status" value="1"/>
</dbReference>
<dbReference type="RefSeq" id="WP_054672575.1">
    <property type="nucleotide sequence ID" value="NZ_BMOF01000057.1"/>
</dbReference>
<keyword evidence="3" id="KW-0687">Ribonucleoprotein</keyword>
<dbReference type="Proteomes" id="UP000637720">
    <property type="component" value="Unassembled WGS sequence"/>
</dbReference>
<evidence type="ECO:0000313" key="3">
    <source>
        <dbReference type="EMBL" id="GGK06806.1"/>
    </source>
</evidence>
<dbReference type="Pfam" id="PF13302">
    <property type="entry name" value="Acetyltransf_3"/>
    <property type="match status" value="1"/>
</dbReference>
<dbReference type="AlphaFoldDB" id="A0A8J3BDG3"/>
<dbReference type="GO" id="GO:0005840">
    <property type="term" value="C:ribosome"/>
    <property type="evidence" value="ECO:0007669"/>
    <property type="project" value="UniProtKB-KW"/>
</dbReference>
<proteinExistence type="predicted"/>
<dbReference type="PANTHER" id="PTHR43792:SF16">
    <property type="entry name" value="N-ACETYLTRANSFERASE DOMAIN-CONTAINING PROTEIN"/>
    <property type="match status" value="1"/>
</dbReference>
<dbReference type="PANTHER" id="PTHR43792">
    <property type="entry name" value="GNAT FAMILY, PUTATIVE (AFU_ORTHOLOGUE AFUA_3G00765)-RELATED-RELATED"/>
    <property type="match status" value="1"/>
</dbReference>
<keyword evidence="4" id="KW-1185">Reference proteome</keyword>
<sequence>MIVPHPLVLRGQRIQLRPVQGSDLPHLRSLWANRHVMSHVGYPKGIRLSKDKVAAWFSGLYRDCDLSVNPYRMVVTDYDGHFLGEACIGQLSREGISTLEVKLLPAHWGKGYGRETLALLVHYCFVHLRIPALQAAPAITNLRAIRMVEALGFESTGETYDWVPPRALRKTAVPYQYTLFTLPRARYAERSATSETQPFSAIQATAPTAP</sequence>
<dbReference type="GO" id="GO:0016747">
    <property type="term" value="F:acyltransferase activity, transferring groups other than amino-acyl groups"/>
    <property type="evidence" value="ECO:0007669"/>
    <property type="project" value="InterPro"/>
</dbReference>
<accession>A0A8J3BDG3</accession>
<name>A0A8J3BDG3_9BACI</name>
<reference evidence="3" key="1">
    <citation type="journal article" date="2014" name="Int. J. Syst. Evol. Microbiol.">
        <title>Complete genome sequence of Corynebacterium casei LMG S-19264T (=DSM 44701T), isolated from a smear-ripened cheese.</title>
        <authorList>
            <consortium name="US DOE Joint Genome Institute (JGI-PGF)"/>
            <person name="Walter F."/>
            <person name="Albersmeier A."/>
            <person name="Kalinowski J."/>
            <person name="Ruckert C."/>
        </authorList>
    </citation>
    <scope>NUCLEOTIDE SEQUENCE</scope>
    <source>
        <strain evidence="3">JCM 14719</strain>
    </source>
</reference>
<evidence type="ECO:0000256" key="1">
    <source>
        <dbReference type="SAM" id="MobiDB-lite"/>
    </source>
</evidence>
<dbReference type="EMBL" id="BMOF01000057">
    <property type="protein sequence ID" value="GGK06806.1"/>
    <property type="molecule type" value="Genomic_DNA"/>
</dbReference>
<evidence type="ECO:0000259" key="2">
    <source>
        <dbReference type="PROSITE" id="PS51186"/>
    </source>
</evidence>
<dbReference type="Gene3D" id="3.40.630.30">
    <property type="match status" value="1"/>
</dbReference>
<organism evidence="3 4">
    <name type="scientific">Calditerricola satsumensis</name>
    <dbReference type="NCBI Taxonomy" id="373054"/>
    <lineage>
        <taxon>Bacteria</taxon>
        <taxon>Bacillati</taxon>
        <taxon>Bacillota</taxon>
        <taxon>Bacilli</taxon>
        <taxon>Bacillales</taxon>
        <taxon>Bacillaceae</taxon>
        <taxon>Calditerricola</taxon>
    </lineage>
</organism>
<gene>
    <name evidence="3" type="ORF">GCM10007043_21110</name>
</gene>